<organism evidence="6 7">
    <name type="scientific">Allosphingosinicella deserti</name>
    <dbReference type="NCBI Taxonomy" id="2116704"/>
    <lineage>
        <taxon>Bacteria</taxon>
        <taxon>Pseudomonadati</taxon>
        <taxon>Pseudomonadota</taxon>
        <taxon>Alphaproteobacteria</taxon>
        <taxon>Sphingomonadales</taxon>
        <taxon>Sphingomonadaceae</taxon>
        <taxon>Allosphingosinicella</taxon>
    </lineage>
</organism>
<name>A0A2P7QJ80_9SPHN</name>
<dbReference type="Pfam" id="PF00669">
    <property type="entry name" value="Flagellin_N"/>
    <property type="match status" value="1"/>
</dbReference>
<comment type="subcellular location">
    <subcellularLocation>
        <location evidence="3">Secreted</location>
    </subcellularLocation>
    <subcellularLocation>
        <location evidence="3">Bacterial flagellum</location>
    </subcellularLocation>
</comment>
<dbReference type="InterPro" id="IPR001492">
    <property type="entry name" value="Flagellin"/>
</dbReference>
<dbReference type="Gene3D" id="1.20.1330.10">
    <property type="entry name" value="f41 fragment of flagellin, N-terminal domain"/>
    <property type="match status" value="1"/>
</dbReference>
<reference evidence="6 7" key="1">
    <citation type="submission" date="2018-03" db="EMBL/GenBank/DDBJ databases">
        <title>The draft genome of Sphingosinicella sp. GL-C-18.</title>
        <authorList>
            <person name="Liu L."/>
            <person name="Li L."/>
            <person name="Liang L."/>
            <person name="Zhang X."/>
            <person name="Wang T."/>
        </authorList>
    </citation>
    <scope>NUCLEOTIDE SEQUENCE [LARGE SCALE GENOMIC DNA]</scope>
    <source>
        <strain evidence="6 7">GL-C-18</strain>
    </source>
</reference>
<dbReference type="GO" id="GO:0009288">
    <property type="term" value="C:bacterial-type flagellum"/>
    <property type="evidence" value="ECO:0007669"/>
    <property type="project" value="UniProtKB-SubCell"/>
</dbReference>
<dbReference type="AlphaFoldDB" id="A0A2P7QJ80"/>
<dbReference type="PANTHER" id="PTHR42792:SF2">
    <property type="entry name" value="FLAGELLIN"/>
    <property type="match status" value="1"/>
</dbReference>
<comment type="caution">
    <text evidence="6">The sequence shown here is derived from an EMBL/GenBank/DDBJ whole genome shotgun (WGS) entry which is preliminary data.</text>
</comment>
<feature type="domain" description="Flagellin N-terminal" evidence="4">
    <location>
        <begin position="5"/>
        <end position="140"/>
    </location>
</feature>
<evidence type="ECO:0000259" key="5">
    <source>
        <dbReference type="Pfam" id="PF00700"/>
    </source>
</evidence>
<comment type="similarity">
    <text evidence="1 3">Belongs to the bacterial flagellin family.</text>
</comment>
<evidence type="ECO:0000256" key="1">
    <source>
        <dbReference type="ARBA" id="ARBA00005709"/>
    </source>
</evidence>
<evidence type="ECO:0000259" key="4">
    <source>
        <dbReference type="Pfam" id="PF00669"/>
    </source>
</evidence>
<dbReference type="InterPro" id="IPR046358">
    <property type="entry name" value="Flagellin_C"/>
</dbReference>
<protein>
    <recommendedName>
        <fullName evidence="3">Flagellin</fullName>
    </recommendedName>
</protein>
<feature type="domain" description="Flagellin C-terminal" evidence="5">
    <location>
        <begin position="205"/>
        <end position="286"/>
    </location>
</feature>
<dbReference type="GO" id="GO:0005576">
    <property type="term" value="C:extracellular region"/>
    <property type="evidence" value="ECO:0007669"/>
    <property type="project" value="UniProtKB-SubCell"/>
</dbReference>
<sequence length="287" mass="29815">MAFSVNTNTGAMAALQSLNATNKGLEQVQSRINTGLKVSSTKDDSASYTIAQTLRGDQGGLQAVGASLSRAKSVTDVAVAGAESISDIVNQMKQKAQQASDGGIDTESRTAINKDFEALREQIKTIVDSSTFNGTNLLKASGGTVTALQSLSDTDSNSGTYTPDSLSVDNLELDLGRSGGTFEKLTTTSKIDTAALAKTMVNDLGDIAKNLNAKLSTLGAASRKIDAQASYTSKLSDVVEGGIGNLVDADMAKESARLQGLQVKQQLGVQALSIANQAPQTITSLFR</sequence>
<dbReference type="PRINTS" id="PR00207">
    <property type="entry name" value="FLAGELLIN"/>
</dbReference>
<dbReference type="PANTHER" id="PTHR42792">
    <property type="entry name" value="FLAGELLIN"/>
    <property type="match status" value="1"/>
</dbReference>
<proteinExistence type="inferred from homology"/>
<dbReference type="Pfam" id="PF00700">
    <property type="entry name" value="Flagellin_C"/>
    <property type="match status" value="1"/>
</dbReference>
<evidence type="ECO:0000256" key="2">
    <source>
        <dbReference type="ARBA" id="ARBA00023143"/>
    </source>
</evidence>
<keyword evidence="7" id="KW-1185">Reference proteome</keyword>
<keyword evidence="6" id="KW-0969">Cilium</keyword>
<gene>
    <name evidence="6" type="ORF">C7I55_20220</name>
</gene>
<comment type="function">
    <text evidence="3">Flagellin is the subunit protein which polymerizes to form the filaments of bacterial flagella.</text>
</comment>
<evidence type="ECO:0000313" key="7">
    <source>
        <dbReference type="Proteomes" id="UP000241167"/>
    </source>
</evidence>
<keyword evidence="6" id="KW-0282">Flagellum</keyword>
<dbReference type="SUPFAM" id="SSF64518">
    <property type="entry name" value="Phase 1 flagellin"/>
    <property type="match status" value="1"/>
</dbReference>
<dbReference type="GO" id="GO:0005198">
    <property type="term" value="F:structural molecule activity"/>
    <property type="evidence" value="ECO:0007669"/>
    <property type="project" value="UniProtKB-UniRule"/>
</dbReference>
<keyword evidence="2 3" id="KW-0975">Bacterial flagellum</keyword>
<keyword evidence="3" id="KW-0964">Secreted</keyword>
<dbReference type="RefSeq" id="WP_106514832.1">
    <property type="nucleotide sequence ID" value="NZ_PXYI01000007.1"/>
</dbReference>
<dbReference type="EMBL" id="PXYI01000007">
    <property type="protein sequence ID" value="PSJ38019.1"/>
    <property type="molecule type" value="Genomic_DNA"/>
</dbReference>
<dbReference type="Proteomes" id="UP000241167">
    <property type="component" value="Unassembled WGS sequence"/>
</dbReference>
<keyword evidence="6" id="KW-0966">Cell projection</keyword>
<evidence type="ECO:0000256" key="3">
    <source>
        <dbReference type="RuleBase" id="RU362073"/>
    </source>
</evidence>
<dbReference type="InterPro" id="IPR001029">
    <property type="entry name" value="Flagellin_N"/>
</dbReference>
<dbReference type="OrthoDB" id="8328560at2"/>
<accession>A0A2P7QJ80</accession>
<evidence type="ECO:0000313" key="6">
    <source>
        <dbReference type="EMBL" id="PSJ38019.1"/>
    </source>
</evidence>